<comment type="subcellular location">
    <subcellularLocation>
        <location evidence="1">Fimbrium</location>
    </subcellularLocation>
</comment>
<comment type="similarity">
    <text evidence="2">Belongs to the fimbrial protein family.</text>
</comment>
<feature type="domain" description="Fimbrial-type adhesion" evidence="6">
    <location>
        <begin position="34"/>
        <end position="180"/>
    </location>
</feature>
<dbReference type="InterPro" id="IPR050263">
    <property type="entry name" value="Bact_Fimbrial_Adh_Pro"/>
</dbReference>
<accession>A0ABV6EKG2</accession>
<evidence type="ECO:0000256" key="4">
    <source>
        <dbReference type="ARBA" id="ARBA00023263"/>
    </source>
</evidence>
<dbReference type="Pfam" id="PF00419">
    <property type="entry name" value="Fimbrial"/>
    <property type="match status" value="1"/>
</dbReference>
<dbReference type="InterPro" id="IPR008966">
    <property type="entry name" value="Adhesion_dom_sf"/>
</dbReference>
<evidence type="ECO:0000256" key="1">
    <source>
        <dbReference type="ARBA" id="ARBA00004561"/>
    </source>
</evidence>
<protein>
    <submittedName>
        <fullName evidence="7">Fimbrial protein</fullName>
    </submittedName>
</protein>
<keyword evidence="8" id="KW-1185">Reference proteome</keyword>
<dbReference type="RefSeq" id="WP_380680823.1">
    <property type="nucleotide sequence ID" value="NZ_CP173186.1"/>
</dbReference>
<feature type="chain" id="PRO_5047263051" evidence="5">
    <location>
        <begin position="24"/>
        <end position="180"/>
    </location>
</feature>
<evidence type="ECO:0000256" key="3">
    <source>
        <dbReference type="ARBA" id="ARBA00022729"/>
    </source>
</evidence>
<dbReference type="Proteomes" id="UP001589792">
    <property type="component" value="Unassembled WGS sequence"/>
</dbReference>
<dbReference type="SUPFAM" id="SSF49401">
    <property type="entry name" value="Bacterial adhesins"/>
    <property type="match status" value="1"/>
</dbReference>
<proteinExistence type="inferred from homology"/>
<dbReference type="EMBL" id="JBHLXG010000038">
    <property type="protein sequence ID" value="MFC0229486.1"/>
    <property type="molecule type" value="Genomic_DNA"/>
</dbReference>
<evidence type="ECO:0000313" key="8">
    <source>
        <dbReference type="Proteomes" id="UP001589792"/>
    </source>
</evidence>
<feature type="signal peptide" evidence="5">
    <location>
        <begin position="1"/>
        <end position="23"/>
    </location>
</feature>
<keyword evidence="4" id="KW-0281">Fimbrium</keyword>
<dbReference type="PANTHER" id="PTHR33420">
    <property type="entry name" value="FIMBRIAL SUBUNIT ELFA-RELATED"/>
    <property type="match status" value="1"/>
</dbReference>
<evidence type="ECO:0000256" key="5">
    <source>
        <dbReference type="SAM" id="SignalP"/>
    </source>
</evidence>
<organism evidence="7 8">
    <name type="scientific">Serratia aquatilis</name>
    <dbReference type="NCBI Taxonomy" id="1737515"/>
    <lineage>
        <taxon>Bacteria</taxon>
        <taxon>Pseudomonadati</taxon>
        <taxon>Pseudomonadota</taxon>
        <taxon>Gammaproteobacteria</taxon>
        <taxon>Enterobacterales</taxon>
        <taxon>Yersiniaceae</taxon>
        <taxon>Serratia</taxon>
    </lineage>
</organism>
<dbReference type="InterPro" id="IPR000259">
    <property type="entry name" value="Adhesion_dom_fimbrial"/>
</dbReference>
<name>A0ABV6EKG2_9GAMM</name>
<dbReference type="PANTHER" id="PTHR33420:SF3">
    <property type="entry name" value="FIMBRIAL SUBUNIT ELFA"/>
    <property type="match status" value="1"/>
</dbReference>
<evidence type="ECO:0000259" key="6">
    <source>
        <dbReference type="Pfam" id="PF00419"/>
    </source>
</evidence>
<gene>
    <name evidence="7" type="ORF">ACFFJ3_23815</name>
</gene>
<dbReference type="Gene3D" id="2.60.40.1090">
    <property type="entry name" value="Fimbrial-type adhesion domain"/>
    <property type="match status" value="1"/>
</dbReference>
<comment type="caution">
    <text evidence="7">The sequence shown here is derived from an EMBL/GenBank/DDBJ whole genome shotgun (WGS) entry which is preliminary data.</text>
</comment>
<keyword evidence="3 5" id="KW-0732">Signal</keyword>
<evidence type="ECO:0000313" key="7">
    <source>
        <dbReference type="EMBL" id="MFC0229486.1"/>
    </source>
</evidence>
<evidence type="ECO:0000256" key="2">
    <source>
        <dbReference type="ARBA" id="ARBA00006671"/>
    </source>
</evidence>
<dbReference type="InterPro" id="IPR036937">
    <property type="entry name" value="Adhesion_dom_fimbrial_sf"/>
</dbReference>
<reference evidence="7 8" key="1">
    <citation type="submission" date="2024-09" db="EMBL/GenBank/DDBJ databases">
        <authorList>
            <person name="Sun Q."/>
            <person name="Mori K."/>
        </authorList>
    </citation>
    <scope>NUCLEOTIDE SEQUENCE [LARGE SCALE GENOMIC DNA]</scope>
    <source>
        <strain evidence="7 8">CCM 8626</strain>
    </source>
</reference>
<sequence length="180" mass="19590">MKKLLFLVALGSISGWFCNLAIAQTEIIVPDPEIQFRGTVVARACNIAPESLDQSVDMDTIIVKAMYRNQIRRWPFYINLTDCKTNIFKTATVTFTGTEDSELTGKLAINNGANGVAIAIADDKNVDIDLGTPSSATTLSNGDNTLKFNAYVLGRPSAIQNRSITEGQFSSIANFVVSYQ</sequence>